<dbReference type="PANTHER" id="PTHR43196:SF2">
    <property type="entry name" value="PHOSPHOADENOSINE PHOSPHOSULFATE REDUCTASE"/>
    <property type="match status" value="1"/>
</dbReference>
<dbReference type="InterPro" id="IPR050128">
    <property type="entry name" value="Sulfate_adenylyltrnsfr_sub2"/>
</dbReference>
<gene>
    <name evidence="2" type="ORF">FMM72_16170</name>
</gene>
<dbReference type="SUPFAM" id="SSF52402">
    <property type="entry name" value="Adenine nucleotide alpha hydrolases-like"/>
    <property type="match status" value="1"/>
</dbReference>
<feature type="domain" description="Phosphoadenosine phosphosulphate reductase" evidence="1">
    <location>
        <begin position="15"/>
        <end position="64"/>
    </location>
</feature>
<proteinExistence type="predicted"/>
<dbReference type="PANTHER" id="PTHR43196">
    <property type="entry name" value="SULFATE ADENYLYLTRANSFERASE SUBUNIT 2"/>
    <property type="match status" value="1"/>
</dbReference>
<sequence length="267" mass="31238">MNADGKKPIEGNFHAVSCSGGKDSTAMLLLMIERDMPIDVVLTADTGMEFPEMYEHMEKLDGLLYRERGIHITTLRHPRGFEWLMFEEPKVKQSSIENRQRLGVSLYGNGWPGARVRWCTGQLKTHLIHKEVNRLKKERNALHYVGIAADEPKRIKDDQYPLVDWGITEAEALQISYDRGFDWGGLYRIYNRCSCWCCPLQRIGELKKLRSHHPELWARLQEMDRRAIAQFGHNPLGQFTKNWTVEQLERRFANEDRQIDLSVREER</sequence>
<dbReference type="Proteomes" id="UP000462501">
    <property type="component" value="Unassembled WGS sequence"/>
</dbReference>
<name>A0A845SW48_9FIRM</name>
<comment type="caution">
    <text evidence="2">The sequence shown here is derived from an EMBL/GenBank/DDBJ whole genome shotgun (WGS) entry which is preliminary data.</text>
</comment>
<dbReference type="AlphaFoldDB" id="A0A845SW48"/>
<evidence type="ECO:0000259" key="1">
    <source>
        <dbReference type="Pfam" id="PF01507"/>
    </source>
</evidence>
<reference evidence="2 3" key="1">
    <citation type="submission" date="2019-06" db="EMBL/GenBank/DDBJ databases">
        <title>Draft genome sequences of 15 bacterial species constituting the stable defined intestinal microbiota of the GM15 gnotobiotic mouse model.</title>
        <authorList>
            <person name="Elie C."/>
            <person name="Mathieu A."/>
            <person name="Saliou A."/>
            <person name="Darnaud M."/>
            <person name="Leulier F."/>
            <person name="Tamellini A."/>
        </authorList>
    </citation>
    <scope>NUCLEOTIDE SEQUENCE [LARGE SCALE GENOMIC DNA]</scope>
    <source>
        <strain evidence="2 3">JM4-15</strain>
    </source>
</reference>
<dbReference type="Pfam" id="PF01507">
    <property type="entry name" value="PAPS_reduct"/>
    <property type="match status" value="1"/>
</dbReference>
<evidence type="ECO:0000313" key="2">
    <source>
        <dbReference type="EMBL" id="NDO40726.1"/>
    </source>
</evidence>
<dbReference type="GO" id="GO:0003824">
    <property type="term" value="F:catalytic activity"/>
    <property type="evidence" value="ECO:0007669"/>
    <property type="project" value="InterPro"/>
</dbReference>
<organism evidence="2 3">
    <name type="scientific">Anaerotruncus colihominis</name>
    <dbReference type="NCBI Taxonomy" id="169435"/>
    <lineage>
        <taxon>Bacteria</taxon>
        <taxon>Bacillati</taxon>
        <taxon>Bacillota</taxon>
        <taxon>Clostridia</taxon>
        <taxon>Eubacteriales</taxon>
        <taxon>Oscillospiraceae</taxon>
        <taxon>Anaerotruncus</taxon>
    </lineage>
</organism>
<protein>
    <submittedName>
        <fullName evidence="2">Phosphoadenosine phosphosulfate reductase family protein</fullName>
    </submittedName>
</protein>
<dbReference type="InterPro" id="IPR002500">
    <property type="entry name" value="PAPS_reduct_dom"/>
</dbReference>
<evidence type="ECO:0000313" key="3">
    <source>
        <dbReference type="Proteomes" id="UP000462501"/>
    </source>
</evidence>
<dbReference type="InterPro" id="IPR014729">
    <property type="entry name" value="Rossmann-like_a/b/a_fold"/>
</dbReference>
<dbReference type="Gene3D" id="3.40.50.620">
    <property type="entry name" value="HUPs"/>
    <property type="match status" value="1"/>
</dbReference>
<accession>A0A845SW48</accession>
<dbReference type="EMBL" id="VIQT01000024">
    <property type="protein sequence ID" value="NDO40726.1"/>
    <property type="molecule type" value="Genomic_DNA"/>
</dbReference>
<dbReference type="RefSeq" id="WP_162221993.1">
    <property type="nucleotide sequence ID" value="NZ_JANJZM010000020.1"/>
</dbReference>